<dbReference type="OrthoDB" id="6430388at2759"/>
<sequence>MKEGIESLHMEMGCIQGSIGLCARGLHTSSDQQHGAVHNGAYTLPTHTGQRGAVCAAAYTLPQTRSMGLCTMGPTRFLHTLGSVGLYALGPTHFPSPHGAAEFFEKKKLRSKMKLLGVSSPPKSSTVSLDLLNLYVVNQISTKKDAADRVRKPVHVDLNKGLKTPTRRQNIELPMSPQRTSSKIGLDDIQNRIQQVLENRRKHLTDKMKYQPQLSQVMESTCTDSSLEHLYNLAADCNSYPVSSSVSWSSNYKQSPEQNFRTNLACSPWEVAYEEEKPSKQPGNIISQDPWVSKSQNRQYIFSKSNTAGPLGTLFKKLNSPEYINSVGNTPALITGKDSGSNNRIKEPLFGIVKETSANDTHDENGLALSEDERLLIHDIPSMEYCGPFVNQASISQLFTDPDDMNEISNRCSPYNREIYNMTKCTERYTVDRCLKGIFTVPEQTFFKSKNISSASHKENKQPNKSHLKEYPDGHYYIISSETQENPSKYERTGAFTNHHNHKINLEEKMQNYSTMNNDSAPLEQFTCECSQAFGFEKILTAEEEQCDFEVSSKLGKMEKDIESSLSSQSPSYSPKQTDSCFCSSEMSEEDDLAEKCLSDSSFQVNSANPIAAPTSKGPQHSFCTESFLFPPGTSVAMKEANTPQQKEPSLQATEEENKEQAAQPQPNSSHVSFKRKNINHRERCDAWSQTESPTVRVEKLNAAIQCDIIQACCCINHLSSVHSAELLTNVSKADTTGGQEITADEAFQSSSTDNAPIIAEFPPETEYLTLPDKMSVDVLNYINIMKKREENS</sequence>
<name>A0A4D9EGF9_9SAUR</name>
<keyword evidence="3" id="KW-1185">Reference proteome</keyword>
<protein>
    <submittedName>
        <fullName evidence="2">Uncharacterized protein</fullName>
    </submittedName>
</protein>
<feature type="compositionally biased region" description="Low complexity" evidence="1">
    <location>
        <begin position="564"/>
        <end position="574"/>
    </location>
</feature>
<comment type="caution">
    <text evidence="2">The sequence shown here is derived from an EMBL/GenBank/DDBJ whole genome shotgun (WGS) entry which is preliminary data.</text>
</comment>
<dbReference type="EMBL" id="QXTE01000092">
    <property type="protein sequence ID" value="TFK06873.1"/>
    <property type="molecule type" value="Genomic_DNA"/>
</dbReference>
<feature type="compositionally biased region" description="Polar residues" evidence="1">
    <location>
        <begin position="642"/>
        <end position="653"/>
    </location>
</feature>
<evidence type="ECO:0000313" key="2">
    <source>
        <dbReference type="EMBL" id="TFK06873.1"/>
    </source>
</evidence>
<dbReference type="Proteomes" id="UP000297703">
    <property type="component" value="Unassembled WGS sequence"/>
</dbReference>
<dbReference type="Pfam" id="PF15089">
    <property type="entry name" value="Redic1-like"/>
    <property type="match status" value="1"/>
</dbReference>
<dbReference type="AlphaFoldDB" id="A0A4D9EGF9"/>
<dbReference type="STRING" id="55544.A0A4D9EGF9"/>
<reference evidence="2 3" key="2">
    <citation type="submission" date="2019-04" db="EMBL/GenBank/DDBJ databases">
        <title>The genome sequence of big-headed turtle.</title>
        <authorList>
            <person name="Gong S."/>
        </authorList>
    </citation>
    <scope>NUCLEOTIDE SEQUENCE [LARGE SCALE GENOMIC DNA]</scope>
    <source>
        <strain evidence="2">DO16091913</strain>
        <tissue evidence="2">Muscle</tissue>
    </source>
</reference>
<gene>
    <name evidence="2" type="ORF">DR999_PMT10340</name>
</gene>
<organism evidence="2 3">
    <name type="scientific">Platysternon megacephalum</name>
    <name type="common">big-headed turtle</name>
    <dbReference type="NCBI Taxonomy" id="55544"/>
    <lineage>
        <taxon>Eukaryota</taxon>
        <taxon>Metazoa</taxon>
        <taxon>Chordata</taxon>
        <taxon>Craniata</taxon>
        <taxon>Vertebrata</taxon>
        <taxon>Euteleostomi</taxon>
        <taxon>Archelosauria</taxon>
        <taxon>Testudinata</taxon>
        <taxon>Testudines</taxon>
        <taxon>Cryptodira</taxon>
        <taxon>Durocryptodira</taxon>
        <taxon>Testudinoidea</taxon>
        <taxon>Platysternidae</taxon>
        <taxon>Platysternon</taxon>
    </lineage>
</organism>
<reference evidence="2 3" key="1">
    <citation type="submission" date="2019-04" db="EMBL/GenBank/DDBJ databases">
        <title>Draft genome of the big-headed turtle Platysternon megacephalum.</title>
        <authorList>
            <person name="Gong S."/>
        </authorList>
    </citation>
    <scope>NUCLEOTIDE SEQUENCE [LARGE SCALE GENOMIC DNA]</scope>
    <source>
        <strain evidence="2">DO16091913</strain>
        <tissue evidence="2">Muscle</tissue>
    </source>
</reference>
<evidence type="ECO:0000256" key="1">
    <source>
        <dbReference type="SAM" id="MobiDB-lite"/>
    </source>
</evidence>
<evidence type="ECO:0000313" key="3">
    <source>
        <dbReference type="Proteomes" id="UP000297703"/>
    </source>
</evidence>
<dbReference type="PANTHER" id="PTHR35158">
    <property type="entry name" value="CDNA SEQUENCE CN725425"/>
    <property type="match status" value="1"/>
</dbReference>
<feature type="region of interest" description="Disordered" evidence="1">
    <location>
        <begin position="635"/>
        <end position="672"/>
    </location>
</feature>
<accession>A0A4D9EGF9</accession>
<feature type="compositionally biased region" description="Polar residues" evidence="1">
    <location>
        <begin position="661"/>
        <end position="672"/>
    </location>
</feature>
<dbReference type="PANTHER" id="PTHR35158:SF1">
    <property type="entry name" value="CDNA SEQUENCE CN725425"/>
    <property type="match status" value="1"/>
</dbReference>
<dbReference type="InterPro" id="IPR027883">
    <property type="entry name" value="Redic1-like"/>
</dbReference>
<proteinExistence type="predicted"/>
<feature type="region of interest" description="Disordered" evidence="1">
    <location>
        <begin position="560"/>
        <end position="581"/>
    </location>
</feature>